<feature type="transmembrane region" description="Helical" evidence="15">
    <location>
        <begin position="172"/>
        <end position="195"/>
    </location>
</feature>
<evidence type="ECO:0000313" key="18">
    <source>
        <dbReference type="Proteomes" id="UP000078596"/>
    </source>
</evidence>
<keyword evidence="12 15" id="KW-0472">Membrane</keyword>
<dbReference type="PROSITE" id="PS00874">
    <property type="entry name" value="T2SP_F"/>
    <property type="match status" value="1"/>
</dbReference>
<evidence type="ECO:0000256" key="11">
    <source>
        <dbReference type="ARBA" id="ARBA00022989"/>
    </source>
</evidence>
<evidence type="ECO:0000256" key="6">
    <source>
        <dbReference type="ARBA" id="ARBA00022519"/>
    </source>
</evidence>
<evidence type="ECO:0000256" key="1">
    <source>
        <dbReference type="ARBA" id="ARBA00002684"/>
    </source>
</evidence>
<gene>
    <name evidence="17" type="ORF">A9404_08560</name>
</gene>
<dbReference type="GO" id="GO:0005886">
    <property type="term" value="C:plasma membrane"/>
    <property type="evidence" value="ECO:0007669"/>
    <property type="project" value="UniProtKB-SubCell"/>
</dbReference>
<dbReference type="KEGG" id="haz:A9404_08560"/>
<organism evidence="17 18">
    <name type="scientific">Halothiobacillus diazotrophicus</name>
    <dbReference type="NCBI Taxonomy" id="1860122"/>
    <lineage>
        <taxon>Bacteria</taxon>
        <taxon>Pseudomonadati</taxon>
        <taxon>Pseudomonadota</taxon>
        <taxon>Gammaproteobacteria</taxon>
        <taxon>Chromatiales</taxon>
        <taxon>Halothiobacillaceae</taxon>
        <taxon>Halothiobacillus</taxon>
    </lineage>
</organism>
<evidence type="ECO:0000256" key="13">
    <source>
        <dbReference type="ARBA" id="ARBA00030750"/>
    </source>
</evidence>
<evidence type="ECO:0000256" key="3">
    <source>
        <dbReference type="ARBA" id="ARBA00005745"/>
    </source>
</evidence>
<evidence type="ECO:0000256" key="10">
    <source>
        <dbReference type="ARBA" id="ARBA00022927"/>
    </source>
</evidence>
<evidence type="ECO:0000256" key="12">
    <source>
        <dbReference type="ARBA" id="ARBA00023136"/>
    </source>
</evidence>
<dbReference type="EMBL" id="CP016027">
    <property type="protein sequence ID" value="ANJ67427.1"/>
    <property type="molecule type" value="Genomic_DNA"/>
</dbReference>
<evidence type="ECO:0000256" key="9">
    <source>
        <dbReference type="ARBA" id="ARBA00022837"/>
    </source>
</evidence>
<evidence type="ECO:0000256" key="7">
    <source>
        <dbReference type="ARBA" id="ARBA00022692"/>
    </source>
</evidence>
<reference evidence="17 18" key="1">
    <citation type="submission" date="2016-06" db="EMBL/GenBank/DDBJ databases">
        <title>Insight into the functional genes involving in sulfur oxidation in Pearl River water.</title>
        <authorList>
            <person name="Luo J."/>
            <person name="Tan X."/>
            <person name="Lin W."/>
        </authorList>
    </citation>
    <scope>NUCLEOTIDE SEQUENCE [LARGE SCALE GENOMIC DNA]</scope>
    <source>
        <strain evidence="17 18">LS2</strain>
    </source>
</reference>
<feature type="domain" description="Type II secretion system protein GspF" evidence="16">
    <location>
        <begin position="73"/>
        <end position="196"/>
    </location>
</feature>
<protein>
    <recommendedName>
        <fullName evidence="13">General secretion pathway protein F</fullName>
    </recommendedName>
</protein>
<dbReference type="Pfam" id="PF00482">
    <property type="entry name" value="T2SSF"/>
    <property type="match status" value="2"/>
</dbReference>
<comment type="subcellular location">
    <subcellularLocation>
        <location evidence="2 14">Cell inner membrane</location>
        <topology evidence="2 14">Multi-pass membrane protein</topology>
    </subcellularLocation>
</comment>
<dbReference type="InterPro" id="IPR018076">
    <property type="entry name" value="T2SS_GspF_dom"/>
</dbReference>
<dbReference type="InterPro" id="IPR001992">
    <property type="entry name" value="T2SS_GspF/T4SS_PilC_CS"/>
</dbReference>
<evidence type="ECO:0000256" key="2">
    <source>
        <dbReference type="ARBA" id="ARBA00004429"/>
    </source>
</evidence>
<keyword evidence="4 14" id="KW-0813">Transport</keyword>
<dbReference type="GO" id="GO:0015628">
    <property type="term" value="P:protein secretion by the type II secretion system"/>
    <property type="evidence" value="ECO:0007669"/>
    <property type="project" value="InterPro"/>
</dbReference>
<keyword evidence="11 15" id="KW-1133">Transmembrane helix</keyword>
<keyword evidence="5" id="KW-1003">Cell membrane</keyword>
<keyword evidence="18" id="KW-1185">Reference proteome</keyword>
<feature type="transmembrane region" description="Helical" evidence="15">
    <location>
        <begin position="227"/>
        <end position="245"/>
    </location>
</feature>
<dbReference type="PANTHER" id="PTHR30012">
    <property type="entry name" value="GENERAL SECRETION PATHWAY PROTEIN"/>
    <property type="match status" value="1"/>
</dbReference>
<keyword evidence="6" id="KW-0997">Cell inner membrane</keyword>
<evidence type="ECO:0000259" key="16">
    <source>
        <dbReference type="Pfam" id="PF00482"/>
    </source>
</evidence>
<evidence type="ECO:0000256" key="5">
    <source>
        <dbReference type="ARBA" id="ARBA00022475"/>
    </source>
</evidence>
<keyword evidence="8" id="KW-0479">Metal-binding</keyword>
<comment type="similarity">
    <text evidence="3 14">Belongs to the GSP F family.</text>
</comment>
<dbReference type="Gene3D" id="1.20.81.30">
    <property type="entry name" value="Type II secretion system (T2SS), domain F"/>
    <property type="match status" value="2"/>
</dbReference>
<proteinExistence type="inferred from homology"/>
<keyword evidence="7 14" id="KW-0812">Transmembrane</keyword>
<evidence type="ECO:0000256" key="15">
    <source>
        <dbReference type="SAM" id="Phobius"/>
    </source>
</evidence>
<evidence type="ECO:0000313" key="17">
    <source>
        <dbReference type="EMBL" id="ANJ67427.1"/>
    </source>
</evidence>
<dbReference type="RefSeq" id="WP_066100265.1">
    <property type="nucleotide sequence ID" value="NZ_CP016027.1"/>
</dbReference>
<dbReference type="FunFam" id="1.20.81.30:FF:000001">
    <property type="entry name" value="Type II secretion system protein F"/>
    <property type="match status" value="2"/>
</dbReference>
<dbReference type="AlphaFoldDB" id="A0A191ZHU7"/>
<evidence type="ECO:0000256" key="14">
    <source>
        <dbReference type="RuleBase" id="RU003923"/>
    </source>
</evidence>
<dbReference type="OrthoDB" id="9805682at2"/>
<accession>A0A191ZHU7</accession>
<feature type="domain" description="Type II secretion system protein GspF" evidence="16">
    <location>
        <begin position="276"/>
        <end position="398"/>
    </location>
</feature>
<comment type="function">
    <text evidence="1">Component of the type II secretion system inner membrane complex required for the energy-dependent secretion of extracellular factors such as proteases and toxins from the periplasm.</text>
</comment>
<feature type="transmembrane region" description="Helical" evidence="15">
    <location>
        <begin position="379"/>
        <end position="400"/>
    </location>
</feature>
<dbReference type="STRING" id="1860122.A9404_08560"/>
<dbReference type="GO" id="GO:0046872">
    <property type="term" value="F:metal ion binding"/>
    <property type="evidence" value="ECO:0007669"/>
    <property type="project" value="UniProtKB-KW"/>
</dbReference>
<keyword evidence="9" id="KW-0106">Calcium</keyword>
<evidence type="ECO:0000256" key="4">
    <source>
        <dbReference type="ARBA" id="ARBA00022448"/>
    </source>
</evidence>
<dbReference type="PANTHER" id="PTHR30012:SF0">
    <property type="entry name" value="TYPE II SECRETION SYSTEM PROTEIN F-RELATED"/>
    <property type="match status" value="1"/>
</dbReference>
<dbReference type="InterPro" id="IPR011850">
    <property type="entry name" value="T2SS_GspF"/>
</dbReference>
<dbReference type="InterPro" id="IPR042094">
    <property type="entry name" value="T2SS_GspF_sf"/>
</dbReference>
<dbReference type="GO" id="GO:0015627">
    <property type="term" value="C:type II protein secretion system complex"/>
    <property type="evidence" value="ECO:0007669"/>
    <property type="project" value="InterPro"/>
</dbReference>
<dbReference type="NCBIfam" id="TIGR02120">
    <property type="entry name" value="GspF"/>
    <property type="match status" value="1"/>
</dbReference>
<keyword evidence="10" id="KW-0653">Protein transport</keyword>
<evidence type="ECO:0000256" key="8">
    <source>
        <dbReference type="ARBA" id="ARBA00022723"/>
    </source>
</evidence>
<name>A0A191ZHU7_9GAMM</name>
<dbReference type="Proteomes" id="UP000078596">
    <property type="component" value="Chromosome"/>
</dbReference>
<dbReference type="InterPro" id="IPR003004">
    <property type="entry name" value="GspF/PilC"/>
</dbReference>
<sequence>MAAFEYSALDARGKTRKGVIESDSARGARGLLREQGLSPLTIAAVSNDAAPPPGAGGRFSRWQGLSPTELALFTRQISTLIAAGLPIDAALAGIIRQTEQPRVRRIITTVRSRVVEGQSFAQGLSAFPRAFSDLYRATVAAGEESGHLEAVLERLADYTEARQATTQKVQMALFYPALLTLMAVAVVVGLVTYVVPQVVQVFVQMKQTLPPLTRGLMATSAFIRAQWVWLILGMVAAGVGFAWALKKPGFALWWATLQLKLPVIGPLIRGFNAARFARTLSILSAAGVPMLKALTISGEVVASEPMRRAILAATDRVREGAPLARSLEQSRRFPPMMVQLIAAGEQSGALGNMLERAAAQQERELDTLINALLGLFEPILILVMGTVVLIIVLAILIPIFDLNQMVH</sequence>
<dbReference type="PRINTS" id="PR00812">
    <property type="entry name" value="BCTERIALGSPF"/>
</dbReference>